<reference evidence="3" key="1">
    <citation type="submission" date="2020-05" db="EMBL/GenBank/DDBJ databases">
        <authorList>
            <person name="Chiriac C."/>
            <person name="Salcher M."/>
            <person name="Ghai R."/>
            <person name="Kavagutti S V."/>
        </authorList>
    </citation>
    <scope>NUCLEOTIDE SEQUENCE</scope>
</reference>
<dbReference type="EMBL" id="CAESAJ010000012">
    <property type="protein sequence ID" value="CAB4331602.1"/>
    <property type="molecule type" value="Genomic_DNA"/>
</dbReference>
<evidence type="ECO:0000313" key="3">
    <source>
        <dbReference type="EMBL" id="CAB4331602.1"/>
    </source>
</evidence>
<feature type="transmembrane region" description="Helical" evidence="1">
    <location>
        <begin position="147"/>
        <end position="168"/>
    </location>
</feature>
<dbReference type="InterPro" id="IPR000620">
    <property type="entry name" value="EamA_dom"/>
</dbReference>
<feature type="domain" description="EamA" evidence="2">
    <location>
        <begin position="150"/>
        <end position="283"/>
    </location>
</feature>
<dbReference type="Gene3D" id="1.10.3730.20">
    <property type="match status" value="1"/>
</dbReference>
<evidence type="ECO:0000259" key="2">
    <source>
        <dbReference type="Pfam" id="PF00892"/>
    </source>
</evidence>
<dbReference type="AlphaFoldDB" id="A0A6J5YRQ7"/>
<dbReference type="PANTHER" id="PTHR22911:SF79">
    <property type="entry name" value="MOBA-LIKE NTP TRANSFERASE DOMAIN-CONTAINING PROTEIN"/>
    <property type="match status" value="1"/>
</dbReference>
<evidence type="ECO:0000256" key="1">
    <source>
        <dbReference type="SAM" id="Phobius"/>
    </source>
</evidence>
<proteinExistence type="predicted"/>
<keyword evidence="1" id="KW-0812">Transmembrane</keyword>
<dbReference type="Pfam" id="PF00892">
    <property type="entry name" value="EamA"/>
    <property type="match status" value="2"/>
</dbReference>
<feature type="transmembrane region" description="Helical" evidence="1">
    <location>
        <begin position="180"/>
        <end position="199"/>
    </location>
</feature>
<feature type="transmembrane region" description="Helical" evidence="1">
    <location>
        <begin position="66"/>
        <end position="87"/>
    </location>
</feature>
<dbReference type="PANTHER" id="PTHR22911">
    <property type="entry name" value="ACYL-MALONYL CONDENSING ENZYME-RELATED"/>
    <property type="match status" value="1"/>
</dbReference>
<feature type="domain" description="EamA" evidence="2">
    <location>
        <begin position="6"/>
        <end position="140"/>
    </location>
</feature>
<keyword evidence="1" id="KW-1133">Transmembrane helix</keyword>
<feature type="transmembrane region" description="Helical" evidence="1">
    <location>
        <begin position="124"/>
        <end position="141"/>
    </location>
</feature>
<sequence>MTTNRKAVLFTLLSGVFFGTSGTAQAIGPAGLTPMSVSAARLICGGILLAALMPTQGHKLREVLPLFRMPSAYIAAACVCLFQIFYFTATARAGVALGTLIAMGSMPLITGLIGTIFGHKISSAWFIATLVCVLGLILLARDGIASGSVLGIVSAVLSATAGAGFNLAVKYMLDQNRSALPSLVTVFLIAAILMVPIAATQPLNWVASASGLSLILWLGLVTMAIPNIFWLTGIGHLSPGTTATLVLGEPFTATLLGVFVLHETLELPAIIGLFLVLFGIVMLGYVEARTPKSQVAATNHI</sequence>
<feature type="transmembrane region" description="Helical" evidence="1">
    <location>
        <begin position="205"/>
        <end position="230"/>
    </location>
</feature>
<keyword evidence="1" id="KW-0472">Membrane</keyword>
<accession>A0A6J5YRQ7</accession>
<protein>
    <submittedName>
        <fullName evidence="3">Unannotated protein</fullName>
    </submittedName>
</protein>
<feature type="transmembrane region" description="Helical" evidence="1">
    <location>
        <begin position="267"/>
        <end position="286"/>
    </location>
</feature>
<gene>
    <name evidence="3" type="ORF">UFOPK3770_00227</name>
</gene>
<feature type="transmembrane region" description="Helical" evidence="1">
    <location>
        <begin position="93"/>
        <end position="117"/>
    </location>
</feature>
<dbReference type="InterPro" id="IPR037185">
    <property type="entry name" value="EmrE-like"/>
</dbReference>
<organism evidence="3">
    <name type="scientific">freshwater metagenome</name>
    <dbReference type="NCBI Taxonomy" id="449393"/>
    <lineage>
        <taxon>unclassified sequences</taxon>
        <taxon>metagenomes</taxon>
        <taxon>ecological metagenomes</taxon>
    </lineage>
</organism>
<dbReference type="GO" id="GO:0016020">
    <property type="term" value="C:membrane"/>
    <property type="evidence" value="ECO:0007669"/>
    <property type="project" value="InterPro"/>
</dbReference>
<name>A0A6J5YRQ7_9ZZZZ</name>
<dbReference type="SUPFAM" id="SSF103481">
    <property type="entry name" value="Multidrug resistance efflux transporter EmrE"/>
    <property type="match status" value="2"/>
</dbReference>